<evidence type="ECO:0000256" key="1">
    <source>
        <dbReference type="SAM" id="Phobius"/>
    </source>
</evidence>
<organism evidence="2 3">
    <name type="scientific">Orchesella cincta</name>
    <name type="common">Springtail</name>
    <name type="synonym">Podura cincta</name>
    <dbReference type="NCBI Taxonomy" id="48709"/>
    <lineage>
        <taxon>Eukaryota</taxon>
        <taxon>Metazoa</taxon>
        <taxon>Ecdysozoa</taxon>
        <taxon>Arthropoda</taxon>
        <taxon>Hexapoda</taxon>
        <taxon>Collembola</taxon>
        <taxon>Entomobryomorpha</taxon>
        <taxon>Entomobryoidea</taxon>
        <taxon>Orchesellidae</taxon>
        <taxon>Orchesellinae</taxon>
        <taxon>Orchesella</taxon>
    </lineage>
</organism>
<keyword evidence="1" id="KW-0472">Membrane</keyword>
<feature type="transmembrane region" description="Helical" evidence="1">
    <location>
        <begin position="79"/>
        <end position="99"/>
    </location>
</feature>
<feature type="transmembrane region" description="Helical" evidence="1">
    <location>
        <begin position="208"/>
        <end position="226"/>
    </location>
</feature>
<evidence type="ECO:0000313" key="2">
    <source>
        <dbReference type="EMBL" id="ODM90743.1"/>
    </source>
</evidence>
<sequence>MALNPCLCIPLQKGVKILAIVDAIFNLILFKTFSNVFFQNLDKGAAATVGVLALFITMLQFLLALRLHGGAKNEDIRKCRSWVISTVVIITIYIIILVFDRTSESFGGAELIVFLVLIFYKVFGIAVVVGYTELLKQNDQTGGDYIYPTVTTRPRRQDPIYPPPQVYTVDLPPSYFEIQNETKSVEPPPPYSTDLVTVPQSPVVNLSIFNLIGFKLFLIAILSSLFSKGEYEMIDGIDKNSIVTCGAIMLITSLQFFFALRLLSGAKNEDSGKCRSWLSVTVVIITIYIVILVSNRNSDAFQGGGLVVFLVIIFYKVFGIVVVVSYILLKHNDPWGRGPIYPTVAIPRPDPIPPTSQIFTVDAPPSYFQIQNETQSVELPPPYSTDLLKNSQNTKL</sequence>
<accession>A0A1D2MCP9</accession>
<dbReference type="AlphaFoldDB" id="A0A1D2MCP9"/>
<proteinExistence type="predicted"/>
<keyword evidence="1" id="KW-0812">Transmembrane</keyword>
<feature type="transmembrane region" description="Helical" evidence="1">
    <location>
        <begin position="276"/>
        <end position="294"/>
    </location>
</feature>
<feature type="transmembrane region" description="Helical" evidence="1">
    <location>
        <begin position="17"/>
        <end position="38"/>
    </location>
</feature>
<keyword evidence="3" id="KW-1185">Reference proteome</keyword>
<dbReference type="PANTHER" id="PTHR36694:SF11">
    <property type="entry name" value="LP21121P-RELATED"/>
    <property type="match status" value="1"/>
</dbReference>
<reference evidence="2 3" key="1">
    <citation type="journal article" date="2016" name="Genome Biol. Evol.">
        <title>Gene Family Evolution Reflects Adaptation to Soil Environmental Stressors in the Genome of the Collembolan Orchesella cincta.</title>
        <authorList>
            <person name="Faddeeva-Vakhrusheva A."/>
            <person name="Derks M.F."/>
            <person name="Anvar S.Y."/>
            <person name="Agamennone V."/>
            <person name="Suring W."/>
            <person name="Smit S."/>
            <person name="van Straalen N.M."/>
            <person name="Roelofs D."/>
        </authorList>
    </citation>
    <scope>NUCLEOTIDE SEQUENCE [LARGE SCALE GENOMIC DNA]</scope>
    <source>
        <tissue evidence="2">Mixed pool</tissue>
    </source>
</reference>
<feature type="transmembrane region" description="Helical" evidence="1">
    <location>
        <begin position="241"/>
        <end position="264"/>
    </location>
</feature>
<comment type="caution">
    <text evidence="2">The sequence shown here is derived from an EMBL/GenBank/DDBJ whole genome shotgun (WGS) entry which is preliminary data.</text>
</comment>
<dbReference type="Proteomes" id="UP000094527">
    <property type="component" value="Unassembled WGS sequence"/>
</dbReference>
<feature type="transmembrane region" description="Helical" evidence="1">
    <location>
        <begin position="111"/>
        <end position="131"/>
    </location>
</feature>
<gene>
    <name evidence="2" type="ORF">Ocin01_15937</name>
</gene>
<evidence type="ECO:0000313" key="3">
    <source>
        <dbReference type="Proteomes" id="UP000094527"/>
    </source>
</evidence>
<dbReference type="OrthoDB" id="8296303at2759"/>
<dbReference type="EMBL" id="LJIJ01001810">
    <property type="protein sequence ID" value="ODM90743.1"/>
    <property type="molecule type" value="Genomic_DNA"/>
</dbReference>
<dbReference type="PANTHER" id="PTHR36694">
    <property type="entry name" value="PASIFLORA 1, ISOFORM A-RELATED"/>
    <property type="match status" value="1"/>
</dbReference>
<name>A0A1D2MCP9_ORCCI</name>
<protein>
    <submittedName>
        <fullName evidence="2">Uncharacterized protein</fullName>
    </submittedName>
</protein>
<keyword evidence="1" id="KW-1133">Transmembrane helix</keyword>
<feature type="transmembrane region" description="Helical" evidence="1">
    <location>
        <begin position="44"/>
        <end position="67"/>
    </location>
</feature>
<feature type="transmembrane region" description="Helical" evidence="1">
    <location>
        <begin position="306"/>
        <end position="329"/>
    </location>
</feature>